<feature type="region of interest" description="Disordered" evidence="6">
    <location>
        <begin position="836"/>
        <end position="923"/>
    </location>
</feature>
<keyword evidence="10" id="KW-1185">Reference proteome</keyword>
<comment type="caution">
    <text evidence="9">The sequence shown here is derived from an EMBL/GenBank/DDBJ whole genome shotgun (WGS) entry which is preliminary data.</text>
</comment>
<protein>
    <recommendedName>
        <fullName evidence="8">EF-hand domain-containing protein</fullName>
    </recommendedName>
</protein>
<dbReference type="SUPFAM" id="SSF47473">
    <property type="entry name" value="EF-hand"/>
    <property type="match status" value="1"/>
</dbReference>
<feature type="region of interest" description="Disordered" evidence="6">
    <location>
        <begin position="339"/>
        <end position="399"/>
    </location>
</feature>
<feature type="transmembrane region" description="Helical" evidence="7">
    <location>
        <begin position="625"/>
        <end position="645"/>
    </location>
</feature>
<dbReference type="GO" id="GO:0016020">
    <property type="term" value="C:membrane"/>
    <property type="evidence" value="ECO:0007669"/>
    <property type="project" value="UniProtKB-SubCell"/>
</dbReference>
<dbReference type="GO" id="GO:0006874">
    <property type="term" value="P:intracellular calcium ion homeostasis"/>
    <property type="evidence" value="ECO:0007669"/>
    <property type="project" value="TreeGrafter"/>
</dbReference>
<dbReference type="SUPFAM" id="SSF50182">
    <property type="entry name" value="Sm-like ribonucleoproteins"/>
    <property type="match status" value="1"/>
</dbReference>
<reference evidence="9" key="1">
    <citation type="submission" date="2013-08" db="EMBL/GenBank/DDBJ databases">
        <title>Gene expansion shapes genome architecture in the human pathogen Lichtheimia corymbifera: an evolutionary genomics analysis in the ancient terrestrial Mucorales (Mucoromycotina).</title>
        <authorList>
            <person name="Schwartze V.U."/>
            <person name="Winter S."/>
            <person name="Shelest E."/>
            <person name="Marcet-Houben M."/>
            <person name="Horn F."/>
            <person name="Wehner S."/>
            <person name="Hoffmann K."/>
            <person name="Riege K."/>
            <person name="Sammeth M."/>
            <person name="Nowrousian M."/>
            <person name="Valiante V."/>
            <person name="Linde J."/>
            <person name="Jacobsen I.D."/>
            <person name="Marz M."/>
            <person name="Brakhage A.A."/>
            <person name="Gabaldon T."/>
            <person name="Bocker S."/>
            <person name="Voigt K."/>
        </authorList>
    </citation>
    <scope>NUCLEOTIDE SEQUENCE [LARGE SCALE GENOMIC DNA]</scope>
    <source>
        <strain evidence="9">FSU 9682</strain>
    </source>
</reference>
<feature type="transmembrane region" description="Helical" evidence="7">
    <location>
        <begin position="264"/>
        <end position="284"/>
    </location>
</feature>
<dbReference type="Gene3D" id="2.30.30.60">
    <property type="match status" value="1"/>
</dbReference>
<keyword evidence="2 7" id="KW-0812">Transmembrane</keyword>
<dbReference type="Pfam" id="PF00924">
    <property type="entry name" value="MS_channel_2nd"/>
    <property type="match status" value="1"/>
</dbReference>
<proteinExistence type="predicted"/>
<keyword evidence="3" id="KW-0106">Calcium</keyword>
<feature type="transmembrane region" description="Helical" evidence="7">
    <location>
        <begin position="141"/>
        <end position="165"/>
    </location>
</feature>
<dbReference type="InterPro" id="IPR010920">
    <property type="entry name" value="LSM_dom_sf"/>
</dbReference>
<feature type="compositionally biased region" description="Polar residues" evidence="6">
    <location>
        <begin position="380"/>
        <end position="395"/>
    </location>
</feature>
<evidence type="ECO:0000256" key="1">
    <source>
        <dbReference type="ARBA" id="ARBA00004370"/>
    </source>
</evidence>
<organism evidence="9 10">
    <name type="scientific">Lichtheimia corymbifera JMRC:FSU:9682</name>
    <dbReference type="NCBI Taxonomy" id="1263082"/>
    <lineage>
        <taxon>Eukaryota</taxon>
        <taxon>Fungi</taxon>
        <taxon>Fungi incertae sedis</taxon>
        <taxon>Mucoromycota</taxon>
        <taxon>Mucoromycotina</taxon>
        <taxon>Mucoromycetes</taxon>
        <taxon>Mucorales</taxon>
        <taxon>Lichtheimiaceae</taxon>
        <taxon>Lichtheimia</taxon>
    </lineage>
</organism>
<feature type="compositionally biased region" description="Low complexity" evidence="6">
    <location>
        <begin position="898"/>
        <end position="917"/>
    </location>
</feature>
<accession>A0A068SEN7</accession>
<dbReference type="EMBL" id="CBTN010000089">
    <property type="protein sequence ID" value="CDH60297.1"/>
    <property type="molecule type" value="Genomic_DNA"/>
</dbReference>
<dbReference type="CDD" id="cd00051">
    <property type="entry name" value="EFh"/>
    <property type="match status" value="1"/>
</dbReference>
<feature type="compositionally biased region" description="Low complexity" evidence="6">
    <location>
        <begin position="856"/>
        <end position="868"/>
    </location>
</feature>
<feature type="compositionally biased region" description="Low complexity" evidence="6">
    <location>
        <begin position="461"/>
        <end position="477"/>
    </location>
</feature>
<evidence type="ECO:0000256" key="3">
    <source>
        <dbReference type="ARBA" id="ARBA00022837"/>
    </source>
</evidence>
<dbReference type="PANTHER" id="PTHR31323:SF1">
    <property type="entry name" value="MECHANOSENSITIVE ION CHANNEL PROTEIN"/>
    <property type="match status" value="1"/>
</dbReference>
<dbReference type="InterPro" id="IPR006685">
    <property type="entry name" value="MscS_channel_2nd"/>
</dbReference>
<dbReference type="VEuPathDB" id="FungiDB:LCOR_11084.1"/>
<feature type="region of interest" description="Disordered" evidence="6">
    <location>
        <begin position="416"/>
        <end position="443"/>
    </location>
</feature>
<dbReference type="GO" id="GO:0005509">
    <property type="term" value="F:calcium ion binding"/>
    <property type="evidence" value="ECO:0007669"/>
    <property type="project" value="InterPro"/>
</dbReference>
<dbReference type="OrthoDB" id="544685at2759"/>
<dbReference type="GO" id="GO:0005262">
    <property type="term" value="F:calcium channel activity"/>
    <property type="evidence" value="ECO:0007669"/>
    <property type="project" value="TreeGrafter"/>
</dbReference>
<dbReference type="PROSITE" id="PS00018">
    <property type="entry name" value="EF_HAND_1"/>
    <property type="match status" value="1"/>
</dbReference>
<dbReference type="Pfam" id="PF00036">
    <property type="entry name" value="EF-hand_1"/>
    <property type="match status" value="1"/>
</dbReference>
<evidence type="ECO:0000313" key="9">
    <source>
        <dbReference type="EMBL" id="CDH60297.1"/>
    </source>
</evidence>
<feature type="domain" description="EF-hand" evidence="8">
    <location>
        <begin position="570"/>
        <end position="605"/>
    </location>
</feature>
<evidence type="ECO:0000256" key="4">
    <source>
        <dbReference type="ARBA" id="ARBA00022989"/>
    </source>
</evidence>
<evidence type="ECO:0000313" key="10">
    <source>
        <dbReference type="Proteomes" id="UP000027586"/>
    </source>
</evidence>
<dbReference type="PROSITE" id="PS50222">
    <property type="entry name" value="EF_HAND_2"/>
    <property type="match status" value="1"/>
</dbReference>
<dbReference type="InterPro" id="IPR011992">
    <property type="entry name" value="EF-hand-dom_pair"/>
</dbReference>
<dbReference type="PANTHER" id="PTHR31323">
    <property type="entry name" value="MECHANOSENSITIVE ION CHANNEL PROTEIN MSY2"/>
    <property type="match status" value="1"/>
</dbReference>
<feature type="region of interest" description="Disordered" evidence="6">
    <location>
        <begin position="457"/>
        <end position="492"/>
    </location>
</feature>
<evidence type="ECO:0000256" key="7">
    <source>
        <dbReference type="SAM" id="Phobius"/>
    </source>
</evidence>
<keyword evidence="4 7" id="KW-1133">Transmembrane helix</keyword>
<sequence>MTMDAMHGGGGEGADHQASAHDGPWDDVGGRKQSLSDNSSDNEPEKSTVVAGSERPPFRATDTELSARSSTDDEGLFLDKTMIPPDIPLEALAGPGLVTNYTDNDQFDWAAGGDDDEEEDDKVKSKKSSALILCLSRNSSYIAWSLLFLFALVLIAVDVAVFVVYEDHVSMVSYNLQLWFTWAAFMWCISMVLQVVVELVPWAIRRLVGLLRPQSTEVLRMRLAYYMALRPFIKGLLVSAWNWGSWALILQLVALPEGATRPNYVNVFYSIWECVFFAALLLFIEKFILQLIVTSFHNTDSANVAFVSFNRKAYGDRITENDHALKILDRLKKTKRKTPQDLLKRIRRKGKNNDTTSNNGTPARSASTDENMPTSIMRCSEQQQQQGDMRNNNNVHFPPQKMDTLIAIPALEEKDDDYDEEKKDPCVGQPQPPMQQQQQTNDSRTADFVANLTRRLREVSKSSSNKNNNSQQQQQDPTSPPPLSRSSTAIGDEKSFMTTAAGSAPGRLFKTGYKKWRTVTAQATTSASGAVTPQSSSHQAKALARRIYHNIVGPTGNRQINEKDLFPFFNSHHDALEAFRLFDRDGNGSVSKQELRSACIRIYRERKNLARSMRDLSQATGKMDVILLVIFTVIFIIIVCAAFGVNVGTQLMPLWSAFIAASFVFGNSAKDAFDSVIFVFVTHPFDAGDRIFVGTNNWVVVKVGLLVSTFMNWDGTIIYAKNSVLATQYITNVRRSGPMGETIEIHIAFDTPTWKIHKLRDHMTEWTNERPTLYRPNSSSCNVVSFENQNRVTVTFYFEHTQNWQDAGGRWLRHNTYIVELKEESERLGIEYALPRQPYANDGTNGPEGPPEIYNKGSKSSGEGSPEGLRMRHGFSAQQDGYQYSTRGPTGPAGGGSSSTSSGQGNDPGAQAGAAAAVTFTTM</sequence>
<dbReference type="Gene3D" id="1.10.238.10">
    <property type="entry name" value="EF-hand"/>
    <property type="match status" value="1"/>
</dbReference>
<evidence type="ECO:0000256" key="6">
    <source>
        <dbReference type="SAM" id="MobiDB-lite"/>
    </source>
</evidence>
<evidence type="ECO:0000256" key="5">
    <source>
        <dbReference type="ARBA" id="ARBA00023136"/>
    </source>
</evidence>
<feature type="transmembrane region" description="Helical" evidence="7">
    <location>
        <begin position="177"/>
        <end position="202"/>
    </location>
</feature>
<dbReference type="AlphaFoldDB" id="A0A068SEN7"/>
<feature type="region of interest" description="Disordered" evidence="6">
    <location>
        <begin position="1"/>
        <end position="71"/>
    </location>
</feature>
<gene>
    <name evidence="9" type="ORF">LCOR_11084.1</name>
</gene>
<dbReference type="InterPro" id="IPR023408">
    <property type="entry name" value="MscS_beta-dom_sf"/>
</dbReference>
<evidence type="ECO:0000256" key="2">
    <source>
        <dbReference type="ARBA" id="ARBA00022692"/>
    </source>
</evidence>
<keyword evidence="5 7" id="KW-0472">Membrane</keyword>
<feature type="transmembrane region" description="Helical" evidence="7">
    <location>
        <begin position="223"/>
        <end position="244"/>
    </location>
</feature>
<dbReference type="InterPro" id="IPR058650">
    <property type="entry name" value="Msy1/2-like"/>
</dbReference>
<dbReference type="SMART" id="SM00054">
    <property type="entry name" value="EFh"/>
    <property type="match status" value="1"/>
</dbReference>
<evidence type="ECO:0000259" key="8">
    <source>
        <dbReference type="PROSITE" id="PS50222"/>
    </source>
</evidence>
<comment type="subcellular location">
    <subcellularLocation>
        <location evidence="1">Membrane</location>
    </subcellularLocation>
</comment>
<name>A0A068SEN7_9FUNG</name>
<feature type="compositionally biased region" description="Polar residues" evidence="6">
    <location>
        <begin position="353"/>
        <end position="374"/>
    </location>
</feature>
<dbReference type="InterPro" id="IPR002048">
    <property type="entry name" value="EF_hand_dom"/>
</dbReference>
<dbReference type="Proteomes" id="UP000027586">
    <property type="component" value="Unassembled WGS sequence"/>
</dbReference>
<dbReference type="InterPro" id="IPR018247">
    <property type="entry name" value="EF_Hand_1_Ca_BS"/>
</dbReference>
<dbReference type="Pfam" id="PF25886">
    <property type="entry name" value="Msy1"/>
    <property type="match status" value="1"/>
</dbReference>